<protein>
    <submittedName>
        <fullName evidence="6">Uncharacterized protein</fullName>
    </submittedName>
</protein>
<keyword evidence="4" id="KW-0963">Cytoplasm</keyword>
<evidence type="ECO:0000313" key="6">
    <source>
        <dbReference type="EMBL" id="CAG7709924.1"/>
    </source>
</evidence>
<dbReference type="OrthoDB" id="6365554at2759"/>
<comment type="similarity">
    <text evidence="3">Belongs to the IRAK1BP1 family.</text>
</comment>
<dbReference type="GO" id="GO:0043123">
    <property type="term" value="P:positive regulation of canonical NF-kappaB signal transduction"/>
    <property type="evidence" value="ECO:0007669"/>
    <property type="project" value="InterPro"/>
</dbReference>
<name>A0A8J2NR48_9HEXA</name>
<dbReference type="Pfam" id="PF04402">
    <property type="entry name" value="SIMPL"/>
    <property type="match status" value="1"/>
</dbReference>
<dbReference type="GO" id="GO:0005634">
    <property type="term" value="C:nucleus"/>
    <property type="evidence" value="ECO:0007669"/>
    <property type="project" value="UniProtKB-SubCell"/>
</dbReference>
<dbReference type="AlphaFoldDB" id="A0A8J2NR48"/>
<reference evidence="6" key="1">
    <citation type="submission" date="2021-06" db="EMBL/GenBank/DDBJ databases">
        <authorList>
            <person name="Hodson N. C."/>
            <person name="Mongue J. A."/>
            <person name="Jaron S. K."/>
        </authorList>
    </citation>
    <scope>NUCLEOTIDE SEQUENCE</scope>
</reference>
<sequence length="239" mass="27129">MFVTTDPKGSSLKSFVKVTGVASLEIEPDVIEFCVKITSNKPDLAECRSSVKKREEYISSVLKRNSIQEINSHEMIHKTEKIPSEISEVENSEDQELRMEFVLEKELFVKSDRISKYLNVVSTCNEKLDFRVEVSQPVISFSTMAMDRATKTVLQLAASNGKLKAANLIQDKKSPFKASIGPVLFTTEDSFQIQDPPFNTNNSNFALLKWKKFNRCLNTQITIAYELITSVDKRFKTVI</sequence>
<evidence type="ECO:0000256" key="2">
    <source>
        <dbReference type="ARBA" id="ARBA00004496"/>
    </source>
</evidence>
<evidence type="ECO:0000256" key="4">
    <source>
        <dbReference type="ARBA" id="ARBA00022490"/>
    </source>
</evidence>
<proteinExistence type="inferred from homology"/>
<dbReference type="GO" id="GO:0006955">
    <property type="term" value="P:immune response"/>
    <property type="evidence" value="ECO:0007669"/>
    <property type="project" value="InterPro"/>
</dbReference>
<gene>
    <name evidence="6" type="ORF">AFUS01_LOCUS4906</name>
</gene>
<keyword evidence="7" id="KW-1185">Reference proteome</keyword>
<dbReference type="Proteomes" id="UP000708208">
    <property type="component" value="Unassembled WGS sequence"/>
</dbReference>
<dbReference type="PANTHER" id="PTHR18842">
    <property type="entry name" value="INTERLEUKIN-1 RECEPTOR-ASSOCIATED KINASE 1-BINDING PROTEIN 1"/>
    <property type="match status" value="1"/>
</dbReference>
<comment type="subcellular location">
    <subcellularLocation>
        <location evidence="2">Cytoplasm</location>
    </subcellularLocation>
    <subcellularLocation>
        <location evidence="1">Nucleus</location>
    </subcellularLocation>
</comment>
<evidence type="ECO:0000313" key="7">
    <source>
        <dbReference type="Proteomes" id="UP000708208"/>
    </source>
</evidence>
<organism evidence="6 7">
    <name type="scientific">Allacma fusca</name>
    <dbReference type="NCBI Taxonomy" id="39272"/>
    <lineage>
        <taxon>Eukaryota</taxon>
        <taxon>Metazoa</taxon>
        <taxon>Ecdysozoa</taxon>
        <taxon>Arthropoda</taxon>
        <taxon>Hexapoda</taxon>
        <taxon>Collembola</taxon>
        <taxon>Symphypleona</taxon>
        <taxon>Sminthuridae</taxon>
        <taxon>Allacma</taxon>
    </lineage>
</organism>
<dbReference type="InterPro" id="IPR030312">
    <property type="entry name" value="IRAK1BP1"/>
</dbReference>
<accession>A0A8J2NR48</accession>
<evidence type="ECO:0000256" key="1">
    <source>
        <dbReference type="ARBA" id="ARBA00004123"/>
    </source>
</evidence>
<comment type="caution">
    <text evidence="6">The sequence shown here is derived from an EMBL/GenBank/DDBJ whole genome shotgun (WGS) entry which is preliminary data.</text>
</comment>
<evidence type="ECO:0000256" key="3">
    <source>
        <dbReference type="ARBA" id="ARBA00005509"/>
    </source>
</evidence>
<evidence type="ECO:0000256" key="5">
    <source>
        <dbReference type="ARBA" id="ARBA00023242"/>
    </source>
</evidence>
<keyword evidence="5" id="KW-0539">Nucleus</keyword>
<dbReference type="EMBL" id="CAJVCH010030936">
    <property type="protein sequence ID" value="CAG7709924.1"/>
    <property type="molecule type" value="Genomic_DNA"/>
</dbReference>
<dbReference type="GO" id="GO:0005737">
    <property type="term" value="C:cytoplasm"/>
    <property type="evidence" value="ECO:0007669"/>
    <property type="project" value="UniProtKB-SubCell"/>
</dbReference>
<dbReference type="InterPro" id="IPR007497">
    <property type="entry name" value="SIMPL/DUF541"/>
</dbReference>
<dbReference type="PANTHER" id="PTHR18842:SF2">
    <property type="entry name" value="INTERLEUKIN-1 RECEPTOR-ASSOCIATED KINASE 1-BINDING PROTEIN 1"/>
    <property type="match status" value="1"/>
</dbReference>